<dbReference type="Proteomes" id="UP000036681">
    <property type="component" value="Unplaced"/>
</dbReference>
<name>A0A0M3HVQ0_ASCLU</name>
<evidence type="ECO:0000313" key="4">
    <source>
        <dbReference type="WBParaSite" id="ALUE_0000707601-mRNA-1"/>
    </source>
</evidence>
<protein>
    <submittedName>
        <fullName evidence="4">Secreted protein</fullName>
    </submittedName>
</protein>
<evidence type="ECO:0000256" key="2">
    <source>
        <dbReference type="SAM" id="SignalP"/>
    </source>
</evidence>
<feature type="signal peptide" evidence="2">
    <location>
        <begin position="1"/>
        <end position="19"/>
    </location>
</feature>
<feature type="region of interest" description="Disordered" evidence="1">
    <location>
        <begin position="72"/>
        <end position="91"/>
    </location>
</feature>
<accession>A0A0M3HVQ0</accession>
<keyword evidence="3" id="KW-1185">Reference proteome</keyword>
<feature type="chain" id="PRO_5005656411" evidence="2">
    <location>
        <begin position="20"/>
        <end position="138"/>
    </location>
</feature>
<evidence type="ECO:0000313" key="3">
    <source>
        <dbReference type="Proteomes" id="UP000036681"/>
    </source>
</evidence>
<organism evidence="3 4">
    <name type="scientific">Ascaris lumbricoides</name>
    <name type="common">Giant roundworm</name>
    <dbReference type="NCBI Taxonomy" id="6252"/>
    <lineage>
        <taxon>Eukaryota</taxon>
        <taxon>Metazoa</taxon>
        <taxon>Ecdysozoa</taxon>
        <taxon>Nematoda</taxon>
        <taxon>Chromadorea</taxon>
        <taxon>Rhabditida</taxon>
        <taxon>Spirurina</taxon>
        <taxon>Ascaridomorpha</taxon>
        <taxon>Ascaridoidea</taxon>
        <taxon>Ascarididae</taxon>
        <taxon>Ascaris</taxon>
    </lineage>
</organism>
<evidence type="ECO:0000256" key="1">
    <source>
        <dbReference type="SAM" id="MobiDB-lite"/>
    </source>
</evidence>
<keyword evidence="2" id="KW-0732">Signal</keyword>
<dbReference type="WBParaSite" id="ALUE_0000707601-mRNA-1">
    <property type="protein sequence ID" value="ALUE_0000707601-mRNA-1"/>
    <property type="gene ID" value="ALUE_0000707601"/>
</dbReference>
<reference evidence="4" key="1">
    <citation type="submission" date="2017-02" db="UniProtKB">
        <authorList>
            <consortium name="WormBaseParasite"/>
        </authorList>
    </citation>
    <scope>IDENTIFICATION</scope>
</reference>
<sequence>MKTISLLIASLLAFGLNTACYFVARICNFSCPKHIITAAYCDRTFSWIARSESLSRIPTLVASIKEMCWKKKKQKRESYKKEPSLRQPTPQRQLGCDVACHADNAPEARAPNDQQAASARRNVRYLKSLLPALSHVFN</sequence>
<dbReference type="AlphaFoldDB" id="A0A0M3HVQ0"/>
<proteinExistence type="predicted"/>